<dbReference type="PANTHER" id="PTHR43499">
    <property type="entry name" value="ABC TRANSPORTER I FAMILY MEMBER 1"/>
    <property type="match status" value="1"/>
</dbReference>
<dbReference type="InterPro" id="IPR017871">
    <property type="entry name" value="ABC_transporter-like_CS"/>
</dbReference>
<evidence type="ECO:0000256" key="5">
    <source>
        <dbReference type="ARBA" id="ARBA00022840"/>
    </source>
</evidence>
<dbReference type="PROSITE" id="PS50893">
    <property type="entry name" value="ABC_TRANSPORTER_2"/>
    <property type="match status" value="1"/>
</dbReference>
<keyword evidence="6" id="KW-1278">Translocase</keyword>
<protein>
    <submittedName>
        <fullName evidence="9">Cytochrome c biogenesis heme-transporting ATPase CcmA</fullName>
    </submittedName>
</protein>
<keyword evidence="7" id="KW-0472">Membrane</keyword>
<dbReference type="Proteomes" id="UP000448575">
    <property type="component" value="Unassembled WGS sequence"/>
</dbReference>
<dbReference type="AlphaFoldDB" id="A0A6N9HMF9"/>
<evidence type="ECO:0000256" key="1">
    <source>
        <dbReference type="ARBA" id="ARBA00022448"/>
    </source>
</evidence>
<dbReference type="PANTHER" id="PTHR43499:SF1">
    <property type="entry name" value="ABC TRANSPORTER I FAMILY MEMBER 1"/>
    <property type="match status" value="1"/>
</dbReference>
<comment type="caution">
    <text evidence="9">The sequence shown here is derived from an EMBL/GenBank/DDBJ whole genome shotgun (WGS) entry which is preliminary data.</text>
</comment>
<keyword evidence="5" id="KW-0067">ATP-binding</keyword>
<evidence type="ECO:0000259" key="8">
    <source>
        <dbReference type="PROSITE" id="PS50893"/>
    </source>
</evidence>
<dbReference type="InterPro" id="IPR005895">
    <property type="entry name" value="ABC_transptr_haem_export_CcmA"/>
</dbReference>
<evidence type="ECO:0000313" key="10">
    <source>
        <dbReference type="Proteomes" id="UP000448575"/>
    </source>
</evidence>
<dbReference type="GO" id="GO:0005524">
    <property type="term" value="F:ATP binding"/>
    <property type="evidence" value="ECO:0007669"/>
    <property type="project" value="UniProtKB-KW"/>
</dbReference>
<dbReference type="GO" id="GO:0017004">
    <property type="term" value="P:cytochrome complex assembly"/>
    <property type="evidence" value="ECO:0007669"/>
    <property type="project" value="UniProtKB-KW"/>
</dbReference>
<organism evidence="9 10">
    <name type="scientific">Pseudoduganella guangdongensis</name>
    <dbReference type="NCBI Taxonomy" id="2692179"/>
    <lineage>
        <taxon>Bacteria</taxon>
        <taxon>Pseudomonadati</taxon>
        <taxon>Pseudomonadota</taxon>
        <taxon>Betaproteobacteria</taxon>
        <taxon>Burkholderiales</taxon>
        <taxon>Oxalobacteraceae</taxon>
        <taxon>Telluria group</taxon>
        <taxon>Pseudoduganella</taxon>
    </lineage>
</organism>
<keyword evidence="10" id="KW-1185">Reference proteome</keyword>
<sequence>MGLTCQQLTCRRGRSTLFAGVNFKLQAGEAIWVQGRNGSGKTTLLRMLCGLARPDRGAVHWRDQPILATRAQFHSELLHIGHADGLKPDLLAWENLALGALPGARCTRAEAEQALAEIGLAAAAQRPVRLLSQGQRKRVALARLLLAPQRPLWILDEPIASLDQAAAAQVGAILQAHCARGGMLVLTTHQQPDFPGVRHLQLGAPC</sequence>
<name>A0A6N9HMF9_9BURK</name>
<dbReference type="InterPro" id="IPR003593">
    <property type="entry name" value="AAA+_ATPase"/>
</dbReference>
<dbReference type="PROSITE" id="PS00211">
    <property type="entry name" value="ABC_TRANSPORTER_1"/>
    <property type="match status" value="1"/>
</dbReference>
<evidence type="ECO:0000256" key="7">
    <source>
        <dbReference type="ARBA" id="ARBA00023136"/>
    </source>
</evidence>
<keyword evidence="3" id="KW-0547">Nucleotide-binding</keyword>
<dbReference type="RefSeq" id="WP_161027429.1">
    <property type="nucleotide sequence ID" value="NZ_WWCJ01000017.1"/>
</dbReference>
<evidence type="ECO:0000313" key="9">
    <source>
        <dbReference type="EMBL" id="MYN04467.1"/>
    </source>
</evidence>
<evidence type="ECO:0000256" key="4">
    <source>
        <dbReference type="ARBA" id="ARBA00022748"/>
    </source>
</evidence>
<proteinExistence type="predicted"/>
<gene>
    <name evidence="9" type="primary">ccmA</name>
    <name evidence="9" type="ORF">GTP41_20455</name>
</gene>
<keyword evidence="2" id="KW-1003">Cell membrane</keyword>
<evidence type="ECO:0000256" key="2">
    <source>
        <dbReference type="ARBA" id="ARBA00022475"/>
    </source>
</evidence>
<evidence type="ECO:0000256" key="6">
    <source>
        <dbReference type="ARBA" id="ARBA00022967"/>
    </source>
</evidence>
<dbReference type="InterPro" id="IPR027417">
    <property type="entry name" value="P-loop_NTPase"/>
</dbReference>
<accession>A0A6N9HMF9</accession>
<dbReference type="GO" id="GO:0016887">
    <property type="term" value="F:ATP hydrolysis activity"/>
    <property type="evidence" value="ECO:0007669"/>
    <property type="project" value="InterPro"/>
</dbReference>
<dbReference type="SUPFAM" id="SSF52540">
    <property type="entry name" value="P-loop containing nucleoside triphosphate hydrolases"/>
    <property type="match status" value="1"/>
</dbReference>
<reference evidence="9 10" key="1">
    <citation type="submission" date="2019-12" db="EMBL/GenBank/DDBJ databases">
        <title>Novel species isolated from a subtropical stream in China.</title>
        <authorList>
            <person name="Lu H."/>
        </authorList>
    </citation>
    <scope>NUCLEOTIDE SEQUENCE [LARGE SCALE GENOMIC DNA]</scope>
    <source>
        <strain evidence="9 10">DS3</strain>
    </source>
</reference>
<dbReference type="GO" id="GO:0022857">
    <property type="term" value="F:transmembrane transporter activity"/>
    <property type="evidence" value="ECO:0007669"/>
    <property type="project" value="InterPro"/>
</dbReference>
<dbReference type="NCBIfam" id="TIGR01189">
    <property type="entry name" value="ccmA"/>
    <property type="match status" value="1"/>
</dbReference>
<keyword evidence="4" id="KW-0201">Cytochrome c-type biogenesis</keyword>
<dbReference type="InterPro" id="IPR003439">
    <property type="entry name" value="ABC_transporter-like_ATP-bd"/>
</dbReference>
<dbReference type="NCBIfam" id="NF010061">
    <property type="entry name" value="PRK13538.1"/>
    <property type="match status" value="1"/>
</dbReference>
<feature type="domain" description="ABC transporter" evidence="8">
    <location>
        <begin position="3"/>
        <end position="204"/>
    </location>
</feature>
<dbReference type="Pfam" id="PF00005">
    <property type="entry name" value="ABC_tran"/>
    <property type="match status" value="1"/>
</dbReference>
<dbReference type="SMART" id="SM00382">
    <property type="entry name" value="AAA"/>
    <property type="match status" value="1"/>
</dbReference>
<dbReference type="EMBL" id="WWCJ01000017">
    <property type="protein sequence ID" value="MYN04467.1"/>
    <property type="molecule type" value="Genomic_DNA"/>
</dbReference>
<evidence type="ECO:0000256" key="3">
    <source>
        <dbReference type="ARBA" id="ARBA00022741"/>
    </source>
</evidence>
<keyword evidence="1" id="KW-0813">Transport</keyword>
<dbReference type="Gene3D" id="3.40.50.300">
    <property type="entry name" value="P-loop containing nucleotide triphosphate hydrolases"/>
    <property type="match status" value="1"/>
</dbReference>